<reference evidence="1 2" key="1">
    <citation type="submission" date="2023-09" db="EMBL/GenBank/DDBJ databases">
        <title>Multi-omics analysis of a traditional fermented food reveals byproduct-associated fungal strains for waste-to-food upcycling.</title>
        <authorList>
            <consortium name="Lawrence Berkeley National Laboratory"/>
            <person name="Rekdal V.M."/>
            <person name="Villalobos-Escobedo J.M."/>
            <person name="Rodriguez-Valeron N."/>
            <person name="Garcia M.O."/>
            <person name="Vasquez D.P."/>
            <person name="Damayanti I."/>
            <person name="Sorensen P.M."/>
            <person name="Baidoo E.E."/>
            <person name="De Carvalho A.C."/>
            <person name="Riley R."/>
            <person name="Lipzen A."/>
            <person name="He G."/>
            <person name="Yan M."/>
            <person name="Haridas S."/>
            <person name="Daum C."/>
            <person name="Yoshinaga Y."/>
            <person name="Ng V."/>
            <person name="Grigoriev I.V."/>
            <person name="Munk R."/>
            <person name="Nuraida L."/>
            <person name="Wijaya C.H."/>
            <person name="Morales P.-C."/>
            <person name="Keasling J.D."/>
        </authorList>
    </citation>
    <scope>NUCLEOTIDE SEQUENCE [LARGE SCALE GENOMIC DNA]</scope>
    <source>
        <strain evidence="1 2">FGSC 2613</strain>
    </source>
</reference>
<comment type="caution">
    <text evidence="1">The sequence shown here is derived from an EMBL/GenBank/DDBJ whole genome shotgun (WGS) entry which is preliminary data.</text>
</comment>
<evidence type="ECO:0000313" key="1">
    <source>
        <dbReference type="EMBL" id="KAL0475377.1"/>
    </source>
</evidence>
<evidence type="ECO:0000313" key="2">
    <source>
        <dbReference type="Proteomes" id="UP001451303"/>
    </source>
</evidence>
<dbReference type="Proteomes" id="UP001451303">
    <property type="component" value="Unassembled WGS sequence"/>
</dbReference>
<organism evidence="1 2">
    <name type="scientific">Neurospora intermedia</name>
    <dbReference type="NCBI Taxonomy" id="5142"/>
    <lineage>
        <taxon>Eukaryota</taxon>
        <taxon>Fungi</taxon>
        <taxon>Dikarya</taxon>
        <taxon>Ascomycota</taxon>
        <taxon>Pezizomycotina</taxon>
        <taxon>Sordariomycetes</taxon>
        <taxon>Sordariomycetidae</taxon>
        <taxon>Sordariales</taxon>
        <taxon>Sordariaceae</taxon>
        <taxon>Neurospora</taxon>
    </lineage>
</organism>
<sequence length="134" mass="15343">MDVSILLPLSPFPSLQILCSLPLIIEGGTANFRPRKFSSFRFSAFESTKKTATNNLPAVFSPFSTMTWIDFERDWSYQWPLVWQAKSLVDHCLASGADTHALLEEQRCLREAQTKLNIPWMFYNAIVVELEGRL</sequence>
<keyword evidence="2" id="KW-1185">Reference proteome</keyword>
<accession>A0ABR3DSP9</accession>
<gene>
    <name evidence="1" type="ORF">QR685DRAFT_45912</name>
</gene>
<proteinExistence type="predicted"/>
<protein>
    <submittedName>
        <fullName evidence="1">Uncharacterized protein</fullName>
    </submittedName>
</protein>
<name>A0ABR3DSP9_NEUIN</name>
<dbReference type="EMBL" id="JAVLET010000001">
    <property type="protein sequence ID" value="KAL0475377.1"/>
    <property type="molecule type" value="Genomic_DNA"/>
</dbReference>